<evidence type="ECO:0000256" key="5">
    <source>
        <dbReference type="ARBA" id="ARBA00022989"/>
    </source>
</evidence>
<dbReference type="CDD" id="cd06261">
    <property type="entry name" value="TM_PBP2"/>
    <property type="match status" value="1"/>
</dbReference>
<evidence type="ECO:0000256" key="3">
    <source>
        <dbReference type="ARBA" id="ARBA00022475"/>
    </source>
</evidence>
<evidence type="ECO:0000256" key="4">
    <source>
        <dbReference type="ARBA" id="ARBA00022692"/>
    </source>
</evidence>
<comment type="subcellular location">
    <subcellularLocation>
        <location evidence="1 7">Cell membrane</location>
        <topology evidence="1 7">Multi-pass membrane protein</topology>
    </subcellularLocation>
</comment>
<organism evidence="9 10">
    <name type="scientific">Bacteriovorax antarcticus</name>
    <dbReference type="NCBI Taxonomy" id="3088717"/>
    <lineage>
        <taxon>Bacteria</taxon>
        <taxon>Pseudomonadati</taxon>
        <taxon>Bdellovibrionota</taxon>
        <taxon>Bacteriovoracia</taxon>
        <taxon>Bacteriovoracales</taxon>
        <taxon>Bacteriovoracaceae</taxon>
        <taxon>Bacteriovorax</taxon>
    </lineage>
</organism>
<reference evidence="9 10" key="1">
    <citation type="submission" date="2023-11" db="EMBL/GenBank/DDBJ databases">
        <title>A Novel Polar Bacteriovorax (B. antarcticus) Isolated from the Biocrust in Antarctica.</title>
        <authorList>
            <person name="Mun W."/>
            <person name="Choi S.Y."/>
            <person name="Mitchell R.J."/>
        </authorList>
    </citation>
    <scope>NUCLEOTIDE SEQUENCE [LARGE SCALE GENOMIC DNA]</scope>
    <source>
        <strain evidence="9 10">PP10</strain>
    </source>
</reference>
<accession>A0ABU5VYS0</accession>
<dbReference type="RefSeq" id="WP_323578377.1">
    <property type="nucleotide sequence ID" value="NZ_JAYGJQ010000003.1"/>
</dbReference>
<dbReference type="PANTHER" id="PTHR43386">
    <property type="entry name" value="OLIGOPEPTIDE TRANSPORT SYSTEM PERMEASE PROTEIN APPC"/>
    <property type="match status" value="1"/>
</dbReference>
<dbReference type="Gene3D" id="1.10.3720.10">
    <property type="entry name" value="MetI-like"/>
    <property type="match status" value="1"/>
</dbReference>
<feature type="domain" description="ABC transmembrane type-1" evidence="8">
    <location>
        <begin position="84"/>
        <end position="273"/>
    </location>
</feature>
<keyword evidence="2 7" id="KW-0813">Transport</keyword>
<dbReference type="PANTHER" id="PTHR43386:SF1">
    <property type="entry name" value="D,D-DIPEPTIDE TRANSPORT SYSTEM PERMEASE PROTEIN DDPC-RELATED"/>
    <property type="match status" value="1"/>
</dbReference>
<dbReference type="InterPro" id="IPR035906">
    <property type="entry name" value="MetI-like_sf"/>
</dbReference>
<dbReference type="Pfam" id="PF12911">
    <property type="entry name" value="OppC_N"/>
    <property type="match status" value="1"/>
</dbReference>
<keyword evidence="5 7" id="KW-1133">Transmembrane helix</keyword>
<dbReference type="PROSITE" id="PS50928">
    <property type="entry name" value="ABC_TM1"/>
    <property type="match status" value="1"/>
</dbReference>
<evidence type="ECO:0000313" key="10">
    <source>
        <dbReference type="Proteomes" id="UP001302274"/>
    </source>
</evidence>
<proteinExistence type="inferred from homology"/>
<feature type="transmembrane region" description="Helical" evidence="7">
    <location>
        <begin position="126"/>
        <end position="144"/>
    </location>
</feature>
<evidence type="ECO:0000256" key="2">
    <source>
        <dbReference type="ARBA" id="ARBA00022448"/>
    </source>
</evidence>
<name>A0ABU5VYS0_9BACT</name>
<feature type="transmembrane region" description="Helical" evidence="7">
    <location>
        <begin position="178"/>
        <end position="199"/>
    </location>
</feature>
<dbReference type="SUPFAM" id="SSF161098">
    <property type="entry name" value="MetI-like"/>
    <property type="match status" value="1"/>
</dbReference>
<dbReference type="InterPro" id="IPR050366">
    <property type="entry name" value="BP-dependent_transpt_permease"/>
</dbReference>
<evidence type="ECO:0000256" key="7">
    <source>
        <dbReference type="RuleBase" id="RU363032"/>
    </source>
</evidence>
<dbReference type="Proteomes" id="UP001302274">
    <property type="component" value="Unassembled WGS sequence"/>
</dbReference>
<dbReference type="EMBL" id="JAYGJQ010000003">
    <property type="protein sequence ID" value="MEA9358107.1"/>
    <property type="molecule type" value="Genomic_DNA"/>
</dbReference>
<feature type="transmembrane region" description="Helical" evidence="7">
    <location>
        <begin position="20"/>
        <end position="39"/>
    </location>
</feature>
<sequence>MRVFLKELFFELKKNKGSMIGVIIIILATIIAIFAPLIAPHDPTHIYTEYLRLPPSFTVGGNPQFFFGTDDLGRDLMSRLIYGSQVSLSVGFAVVVISLVIGTFMGVIAGYYGGFIDKTVMRITDLIMSLPSILFAIVIVAVLGPGITNAIVAVSVVAIPNFVRIIRAQVMVEKSRQYVSAARLFGAGHFRIMFIEILPNCMAPLIVQASLGFSDGILNCAALGFLGLGAQAPMSEWGTMLSDARSYIESSPWMVTLPGLCILIVVLSFNLLGDGLRDALDPRLKKQN</sequence>
<evidence type="ECO:0000313" key="9">
    <source>
        <dbReference type="EMBL" id="MEA9358107.1"/>
    </source>
</evidence>
<dbReference type="InterPro" id="IPR025966">
    <property type="entry name" value="OppC_N"/>
</dbReference>
<evidence type="ECO:0000256" key="1">
    <source>
        <dbReference type="ARBA" id="ARBA00004651"/>
    </source>
</evidence>
<keyword evidence="4 7" id="KW-0812">Transmembrane</keyword>
<feature type="transmembrane region" description="Helical" evidence="7">
    <location>
        <begin position="251"/>
        <end position="272"/>
    </location>
</feature>
<feature type="transmembrane region" description="Helical" evidence="7">
    <location>
        <begin position="150"/>
        <end position="166"/>
    </location>
</feature>
<protein>
    <submittedName>
        <fullName evidence="9">ABC transporter permease subunit</fullName>
    </submittedName>
</protein>
<evidence type="ECO:0000256" key="6">
    <source>
        <dbReference type="ARBA" id="ARBA00023136"/>
    </source>
</evidence>
<dbReference type="Pfam" id="PF00528">
    <property type="entry name" value="BPD_transp_1"/>
    <property type="match status" value="1"/>
</dbReference>
<evidence type="ECO:0000259" key="8">
    <source>
        <dbReference type="PROSITE" id="PS50928"/>
    </source>
</evidence>
<comment type="similarity">
    <text evidence="7">Belongs to the binding-protein-dependent transport system permease family.</text>
</comment>
<keyword evidence="3" id="KW-1003">Cell membrane</keyword>
<keyword evidence="10" id="KW-1185">Reference proteome</keyword>
<gene>
    <name evidence="9" type="ORF">SHI21_17875</name>
</gene>
<feature type="transmembrane region" description="Helical" evidence="7">
    <location>
        <begin position="86"/>
        <end position="114"/>
    </location>
</feature>
<dbReference type="InterPro" id="IPR000515">
    <property type="entry name" value="MetI-like"/>
</dbReference>
<keyword evidence="6 7" id="KW-0472">Membrane</keyword>
<comment type="caution">
    <text evidence="9">The sequence shown here is derived from an EMBL/GenBank/DDBJ whole genome shotgun (WGS) entry which is preliminary data.</text>
</comment>